<sequence>MHFLSVSISALIFGATTVAAVADKLPKGATPLSADEVRLIYSGKTGVYNVSDVYYDPNGTTKGVFGKPKAKSTFKGTWTVKGNEHCMYNKSKGDPKTYTDCNAYWRAGNKVYSMWTVHYDGSKPDKVNDYWTGAAKQHKKGDLVSKKYAAMGGE</sequence>
<reference evidence="2 3" key="1">
    <citation type="submission" date="2015-12" db="EMBL/GenBank/DDBJ databases">
        <title>Draft genome sequence of Mesorhizobium sp. UFLA 01-765, a multitolerant efficient symbiont and plant-growth promoting strain isolated from Zn-mining soil using Leucaena leucocephala as a trap plant.</title>
        <authorList>
            <person name="Rangel W.M."/>
            <person name="Thijs S."/>
            <person name="Longatti S.M."/>
            <person name="Moreira F.M."/>
            <person name="Weyens N."/>
            <person name="Vangronsveld J."/>
            <person name="Van Hamme J.D."/>
            <person name="Bottos E.M."/>
            <person name="Rineau F."/>
        </authorList>
    </citation>
    <scope>NUCLEOTIDE SEQUENCE [LARGE SCALE GENOMIC DNA]</scope>
    <source>
        <strain evidence="2 3">UFLA 01-765</strain>
    </source>
</reference>
<name>A0A124GG73_RHILI</name>
<accession>A0A124GG73</accession>
<dbReference type="Proteomes" id="UP000053176">
    <property type="component" value="Unassembled WGS sequence"/>
</dbReference>
<feature type="chain" id="PRO_5007172273" description="DUF995 domain-containing protein" evidence="1">
    <location>
        <begin position="20"/>
        <end position="154"/>
    </location>
</feature>
<proteinExistence type="predicted"/>
<feature type="signal peptide" evidence="1">
    <location>
        <begin position="1"/>
        <end position="19"/>
    </location>
</feature>
<keyword evidence="1" id="KW-0732">Signal</keyword>
<comment type="caution">
    <text evidence="2">The sequence shown here is derived from an EMBL/GenBank/DDBJ whole genome shotgun (WGS) entry which is preliminary data.</text>
</comment>
<dbReference type="OrthoDB" id="8072339at2"/>
<evidence type="ECO:0000256" key="1">
    <source>
        <dbReference type="SAM" id="SignalP"/>
    </source>
</evidence>
<protein>
    <recommendedName>
        <fullName evidence="4">DUF995 domain-containing protein</fullName>
    </recommendedName>
</protein>
<evidence type="ECO:0008006" key="4">
    <source>
        <dbReference type="Google" id="ProtNLM"/>
    </source>
</evidence>
<evidence type="ECO:0000313" key="2">
    <source>
        <dbReference type="EMBL" id="KUM25881.1"/>
    </source>
</evidence>
<dbReference type="Pfam" id="PF06191">
    <property type="entry name" value="DUF995"/>
    <property type="match status" value="1"/>
</dbReference>
<organism evidence="2 3">
    <name type="scientific">Rhizobium loti</name>
    <name type="common">Mesorhizobium loti</name>
    <dbReference type="NCBI Taxonomy" id="381"/>
    <lineage>
        <taxon>Bacteria</taxon>
        <taxon>Pseudomonadati</taxon>
        <taxon>Pseudomonadota</taxon>
        <taxon>Alphaproteobacteria</taxon>
        <taxon>Hyphomicrobiales</taxon>
        <taxon>Phyllobacteriaceae</taxon>
        <taxon>Mesorhizobium</taxon>
    </lineage>
</organism>
<evidence type="ECO:0000313" key="3">
    <source>
        <dbReference type="Proteomes" id="UP000053176"/>
    </source>
</evidence>
<gene>
    <name evidence="2" type="ORF">AU467_23775</name>
</gene>
<dbReference type="InterPro" id="IPR009337">
    <property type="entry name" value="DUF995"/>
</dbReference>
<dbReference type="EMBL" id="LPWA01000111">
    <property type="protein sequence ID" value="KUM25881.1"/>
    <property type="molecule type" value="Genomic_DNA"/>
</dbReference>
<dbReference type="AlphaFoldDB" id="A0A124GG73"/>